<evidence type="ECO:0000256" key="1">
    <source>
        <dbReference type="ARBA" id="ARBA00022737"/>
    </source>
</evidence>
<keyword evidence="1" id="KW-0677">Repeat</keyword>
<feature type="repeat" description="TPR" evidence="3">
    <location>
        <begin position="210"/>
        <end position="243"/>
    </location>
</feature>
<dbReference type="Pfam" id="PF13432">
    <property type="entry name" value="TPR_16"/>
    <property type="match status" value="1"/>
</dbReference>
<comment type="caution">
    <text evidence="4">The sequence shown here is derived from an EMBL/GenBank/DDBJ whole genome shotgun (WGS) entry which is preliminary data.</text>
</comment>
<accession>A0A5C5UB11</accession>
<dbReference type="SMART" id="SM00028">
    <property type="entry name" value="TPR"/>
    <property type="match status" value="4"/>
</dbReference>
<evidence type="ECO:0000313" key="5">
    <source>
        <dbReference type="Proteomes" id="UP000319980"/>
    </source>
</evidence>
<dbReference type="InterPro" id="IPR011990">
    <property type="entry name" value="TPR-like_helical_dom_sf"/>
</dbReference>
<proteinExistence type="predicted"/>
<dbReference type="PROSITE" id="PS50005">
    <property type="entry name" value="TPR"/>
    <property type="match status" value="1"/>
</dbReference>
<dbReference type="InterPro" id="IPR019734">
    <property type="entry name" value="TPR_rpt"/>
</dbReference>
<dbReference type="RefSeq" id="WP_146384080.1">
    <property type="nucleotide sequence ID" value="NZ_VOHK01000001.1"/>
</dbReference>
<organism evidence="4 5">
    <name type="scientific">Luteimonas marina</name>
    <dbReference type="NCBI Taxonomy" id="488485"/>
    <lineage>
        <taxon>Bacteria</taxon>
        <taxon>Pseudomonadati</taxon>
        <taxon>Pseudomonadota</taxon>
        <taxon>Gammaproteobacteria</taxon>
        <taxon>Lysobacterales</taxon>
        <taxon>Lysobacteraceae</taxon>
        <taxon>Luteimonas</taxon>
    </lineage>
</organism>
<dbReference type="GO" id="GO:0000030">
    <property type="term" value="F:mannosyltransferase activity"/>
    <property type="evidence" value="ECO:0007669"/>
    <property type="project" value="TreeGrafter"/>
</dbReference>
<dbReference type="GO" id="GO:0035269">
    <property type="term" value="P:protein O-linked glycosylation via mannose"/>
    <property type="evidence" value="ECO:0007669"/>
    <property type="project" value="TreeGrafter"/>
</dbReference>
<dbReference type="Proteomes" id="UP000319980">
    <property type="component" value="Unassembled WGS sequence"/>
</dbReference>
<dbReference type="InterPro" id="IPR013105">
    <property type="entry name" value="TPR_2"/>
</dbReference>
<reference evidence="4 5" key="1">
    <citation type="journal article" date="2008" name="Int. J. Syst. Evol. Microbiol.">
        <title>Luteimonas marina sp. nov., isolated from seawater.</title>
        <authorList>
            <person name="Baik K.S."/>
            <person name="Park S.C."/>
            <person name="Kim M.S."/>
            <person name="Kim E.M."/>
            <person name="Park C."/>
            <person name="Chun J."/>
            <person name="Seong C.N."/>
        </authorList>
    </citation>
    <scope>NUCLEOTIDE SEQUENCE [LARGE SCALE GENOMIC DNA]</scope>
    <source>
        <strain evidence="4 5">FR1330</strain>
    </source>
</reference>
<dbReference type="PANTHER" id="PTHR44395:SF1">
    <property type="entry name" value="PROTEIN O-MANNOSYL-TRANSFERASE TMTC3"/>
    <property type="match status" value="1"/>
</dbReference>
<evidence type="ECO:0000256" key="2">
    <source>
        <dbReference type="ARBA" id="ARBA00022803"/>
    </source>
</evidence>
<dbReference type="SUPFAM" id="SSF48452">
    <property type="entry name" value="TPR-like"/>
    <property type="match status" value="1"/>
</dbReference>
<protein>
    <submittedName>
        <fullName evidence="4">Tetratricopeptide repeat protein</fullName>
    </submittedName>
</protein>
<keyword evidence="5" id="KW-1185">Reference proteome</keyword>
<dbReference type="PANTHER" id="PTHR44395">
    <property type="match status" value="1"/>
</dbReference>
<dbReference type="OrthoDB" id="5801251at2"/>
<name>A0A5C5UB11_9GAMM</name>
<sequence>MFTWLLTAALALAPATTDTPPQPAELLQPPSPEQVLAIPDDLRAVLHARVVVQGGASDQQRLEHLVRFMFDPDGLGMIYQHDGNYTVAEAWRTRKANCLTFTLLTIALAREAGIDAYGQEIARTLSWYSEGDTLYFSNHVNTGIRVNQHRLSIDVASDSVLAGEPPKRISDDRLLAIYYSNRAASLLAENKLAEAGAYMAAALRMDDGYASAWNNVGVLSLRQGRPDEAERHFLKALEVDRLHDGALMNLASLYAGRGDRRKEAEFRTRIERARQRNPFHYFMLAMDDEKRGNYEDAAVHYRRAIKLYDGEHRFHYGLARAYLHLGSFQKAGEALRRAQAVAGRNMGERYQAKLDQLRHKGL</sequence>
<evidence type="ECO:0000313" key="4">
    <source>
        <dbReference type="EMBL" id="TWT23159.1"/>
    </source>
</evidence>
<dbReference type="EMBL" id="VOHK01000001">
    <property type="protein sequence ID" value="TWT23159.1"/>
    <property type="molecule type" value="Genomic_DNA"/>
</dbReference>
<keyword evidence="2 3" id="KW-0802">TPR repeat</keyword>
<gene>
    <name evidence="4" type="ORF">FQY83_00435</name>
</gene>
<dbReference type="Gene3D" id="1.25.40.10">
    <property type="entry name" value="Tetratricopeptide repeat domain"/>
    <property type="match status" value="2"/>
</dbReference>
<dbReference type="Pfam" id="PF07719">
    <property type="entry name" value="TPR_2"/>
    <property type="match status" value="1"/>
</dbReference>
<dbReference type="AlphaFoldDB" id="A0A5C5UB11"/>
<evidence type="ECO:0000256" key="3">
    <source>
        <dbReference type="PROSITE-ProRule" id="PRU00339"/>
    </source>
</evidence>